<organism evidence="3 4">
    <name type="scientific">Diaporthe vaccinii</name>
    <dbReference type="NCBI Taxonomy" id="105482"/>
    <lineage>
        <taxon>Eukaryota</taxon>
        <taxon>Fungi</taxon>
        <taxon>Dikarya</taxon>
        <taxon>Ascomycota</taxon>
        <taxon>Pezizomycotina</taxon>
        <taxon>Sordariomycetes</taxon>
        <taxon>Sordariomycetidae</taxon>
        <taxon>Diaporthales</taxon>
        <taxon>Diaporthaceae</taxon>
        <taxon>Diaporthe</taxon>
        <taxon>Diaporthe eres species complex</taxon>
    </lineage>
</organism>
<dbReference type="EMBL" id="JBAWTH010000071">
    <property type="protein sequence ID" value="KAL2279865.1"/>
    <property type="molecule type" value="Genomic_DNA"/>
</dbReference>
<keyword evidence="4" id="KW-1185">Reference proteome</keyword>
<comment type="caution">
    <text evidence="3">The sequence shown here is derived from an EMBL/GenBank/DDBJ whole genome shotgun (WGS) entry which is preliminary data.</text>
</comment>
<dbReference type="InterPro" id="IPR029063">
    <property type="entry name" value="SAM-dependent_MTases_sf"/>
</dbReference>
<dbReference type="CDD" id="cd02440">
    <property type="entry name" value="AdoMet_MTases"/>
    <property type="match status" value="1"/>
</dbReference>
<dbReference type="Pfam" id="PF08241">
    <property type="entry name" value="Methyltransf_11"/>
    <property type="match status" value="1"/>
</dbReference>
<evidence type="ECO:0000313" key="3">
    <source>
        <dbReference type="EMBL" id="KAL2279865.1"/>
    </source>
</evidence>
<name>A0ABR4EBU2_9PEZI</name>
<evidence type="ECO:0000256" key="1">
    <source>
        <dbReference type="ARBA" id="ARBA00038158"/>
    </source>
</evidence>
<dbReference type="SUPFAM" id="SSF53335">
    <property type="entry name" value="S-adenosyl-L-methionine-dependent methyltransferases"/>
    <property type="match status" value="1"/>
</dbReference>
<evidence type="ECO:0000313" key="4">
    <source>
        <dbReference type="Proteomes" id="UP001600888"/>
    </source>
</evidence>
<dbReference type="PANTHER" id="PTHR43591">
    <property type="entry name" value="METHYLTRANSFERASE"/>
    <property type="match status" value="1"/>
</dbReference>
<feature type="domain" description="Methyltransferase type 11" evidence="2">
    <location>
        <begin position="44"/>
        <end position="150"/>
    </location>
</feature>
<proteinExistence type="inferred from homology"/>
<sequence length="259" mass="28786">MSVDNAQYEKVVETYDSILGTAVRRSDTVNMLHSIGSVKGKRALDLSTGTGYFARTLSKMGAEHVVGVDVSPSMLDAARKVTEGDAQIPEGVVEYELGDVFRPLDLLNCPEASRDLITGAWCLNYAGDQAMMDQAWRNIARYLKPGGRFVGVIPNEYMPWLLDDERYFDFSYKRIEPVKDGHVCKLTLHAKEQPVSFNAYILAHSVFETGAKSARLVDVALTGPTVLPEFEGTEDEAYWNSFFARPLYKVMVATKPGLE</sequence>
<gene>
    <name evidence="3" type="ORF">FJTKL_13035</name>
</gene>
<comment type="similarity">
    <text evidence="1">Belongs to the methyltransferase superfamily. LaeA methyltransferase family.</text>
</comment>
<protein>
    <recommendedName>
        <fullName evidence="2">Methyltransferase type 11 domain-containing protein</fullName>
    </recommendedName>
</protein>
<dbReference type="Gene3D" id="3.40.50.150">
    <property type="entry name" value="Vaccinia Virus protein VP39"/>
    <property type="match status" value="1"/>
</dbReference>
<evidence type="ECO:0000259" key="2">
    <source>
        <dbReference type="Pfam" id="PF08241"/>
    </source>
</evidence>
<reference evidence="3 4" key="1">
    <citation type="submission" date="2024-03" db="EMBL/GenBank/DDBJ databases">
        <title>A high-quality draft genome sequence of Diaporthe vaccinii, a causative agent of upright dieback and viscid rot disease in cranberry plants.</title>
        <authorList>
            <person name="Sarrasin M."/>
            <person name="Lang B.F."/>
            <person name="Burger G."/>
        </authorList>
    </citation>
    <scope>NUCLEOTIDE SEQUENCE [LARGE SCALE GENOMIC DNA]</scope>
    <source>
        <strain evidence="3 4">IS7</strain>
    </source>
</reference>
<accession>A0ABR4EBU2</accession>
<dbReference type="Proteomes" id="UP001600888">
    <property type="component" value="Unassembled WGS sequence"/>
</dbReference>
<dbReference type="InterPro" id="IPR013216">
    <property type="entry name" value="Methyltransf_11"/>
</dbReference>